<feature type="compositionally biased region" description="Basic and acidic residues" evidence="1">
    <location>
        <begin position="100"/>
        <end position="127"/>
    </location>
</feature>
<organism evidence="2 3">
    <name type="scientific">Acer saccharum</name>
    <name type="common">Sugar maple</name>
    <dbReference type="NCBI Taxonomy" id="4024"/>
    <lineage>
        <taxon>Eukaryota</taxon>
        <taxon>Viridiplantae</taxon>
        <taxon>Streptophyta</taxon>
        <taxon>Embryophyta</taxon>
        <taxon>Tracheophyta</taxon>
        <taxon>Spermatophyta</taxon>
        <taxon>Magnoliopsida</taxon>
        <taxon>eudicotyledons</taxon>
        <taxon>Gunneridae</taxon>
        <taxon>Pentapetalae</taxon>
        <taxon>rosids</taxon>
        <taxon>malvids</taxon>
        <taxon>Sapindales</taxon>
        <taxon>Sapindaceae</taxon>
        <taxon>Hippocastanoideae</taxon>
        <taxon>Acereae</taxon>
        <taxon>Acer</taxon>
    </lineage>
</organism>
<feature type="compositionally biased region" description="Acidic residues" evidence="1">
    <location>
        <begin position="155"/>
        <end position="164"/>
    </location>
</feature>
<reference evidence="2" key="2">
    <citation type="submission" date="2023-06" db="EMBL/GenBank/DDBJ databases">
        <authorList>
            <person name="Swenson N.G."/>
            <person name="Wegrzyn J.L."/>
            <person name="Mcevoy S.L."/>
        </authorList>
    </citation>
    <scope>NUCLEOTIDE SEQUENCE</scope>
    <source>
        <strain evidence="2">NS2018</strain>
        <tissue evidence="2">Leaf</tissue>
    </source>
</reference>
<gene>
    <name evidence="2" type="ORF">LWI29_036843</name>
</gene>
<protein>
    <submittedName>
        <fullName evidence="2">Uncharacterized protein</fullName>
    </submittedName>
</protein>
<feature type="compositionally biased region" description="Basic and acidic residues" evidence="1">
    <location>
        <begin position="295"/>
        <end position="306"/>
    </location>
</feature>
<comment type="caution">
    <text evidence="2">The sequence shown here is derived from an EMBL/GenBank/DDBJ whole genome shotgun (WGS) entry which is preliminary data.</text>
</comment>
<keyword evidence="3" id="KW-1185">Reference proteome</keyword>
<dbReference type="Proteomes" id="UP001168877">
    <property type="component" value="Unassembled WGS sequence"/>
</dbReference>
<feature type="region of interest" description="Disordered" evidence="1">
    <location>
        <begin position="83"/>
        <end position="216"/>
    </location>
</feature>
<proteinExistence type="predicted"/>
<evidence type="ECO:0000313" key="2">
    <source>
        <dbReference type="EMBL" id="KAK0591196.1"/>
    </source>
</evidence>
<feature type="region of interest" description="Disordered" evidence="1">
    <location>
        <begin position="354"/>
        <end position="375"/>
    </location>
</feature>
<sequence length="425" mass="47241">MLGAGDYAGKDMIDAEASVEVNRDIFLTDEMVEQKFHIESPLLAAPTLSGEDETYKPEDNAKTKLEESLPVISDDTEIFSSRADKIPCLMEGGAPPDLEETAHKEEKVNETEENNETKDDKIAKEDLQLVAETSEASTESIVLEPKSERDKMVVEDDTQKEEPEELYKDSKTDGEGEDTEKQNTVEECVTPSILAEPIGEKSLKSFQEDQKEEDGPKIEVYAEPELASACVDAGRQLTAEENTVDQCKDLDVKETVQSSEEDDTATKLSKQDNDTCISVESIERETVESSQGNKYKAENSEAENSREQIIEEGLIPESIEQDPTQNFNDEIQKTGKSTGEILEISETAKAVESIAHETTETTEIPTEILDTSPVKHEENFLSKGKITEASLEEKNEEEIYSVIVAEEKVDAKEDTAKKPLKMKQI</sequence>
<evidence type="ECO:0000313" key="3">
    <source>
        <dbReference type="Proteomes" id="UP001168877"/>
    </source>
</evidence>
<feature type="compositionally biased region" description="Basic and acidic residues" evidence="1">
    <location>
        <begin position="145"/>
        <end position="154"/>
    </location>
</feature>
<name>A0AA39S5J1_ACESA</name>
<dbReference type="EMBL" id="JAUESC010000381">
    <property type="protein sequence ID" value="KAK0591196.1"/>
    <property type="molecule type" value="Genomic_DNA"/>
</dbReference>
<accession>A0AA39S5J1</accession>
<feature type="compositionally biased region" description="Basic and acidic residues" evidence="1">
    <location>
        <begin position="198"/>
        <end position="216"/>
    </location>
</feature>
<feature type="compositionally biased region" description="Basic and acidic residues" evidence="1">
    <location>
        <begin position="165"/>
        <end position="184"/>
    </location>
</feature>
<dbReference type="AlphaFoldDB" id="A0AA39S5J1"/>
<evidence type="ECO:0000256" key="1">
    <source>
        <dbReference type="SAM" id="MobiDB-lite"/>
    </source>
</evidence>
<reference evidence="2" key="1">
    <citation type="journal article" date="2022" name="Plant J.">
        <title>Strategies of tolerance reflected in two North American maple genomes.</title>
        <authorList>
            <person name="McEvoy S.L."/>
            <person name="Sezen U.U."/>
            <person name="Trouern-Trend A."/>
            <person name="McMahon S.M."/>
            <person name="Schaberg P.G."/>
            <person name="Yang J."/>
            <person name="Wegrzyn J.L."/>
            <person name="Swenson N.G."/>
        </authorList>
    </citation>
    <scope>NUCLEOTIDE SEQUENCE</scope>
    <source>
        <strain evidence="2">NS2018</strain>
    </source>
</reference>
<feature type="region of interest" description="Disordered" evidence="1">
    <location>
        <begin position="284"/>
        <end position="306"/>
    </location>
</feature>